<accession>A0A251TW88</accession>
<evidence type="ECO:0000313" key="3">
    <source>
        <dbReference type="Proteomes" id="UP000215914"/>
    </source>
</evidence>
<evidence type="ECO:0000313" key="1">
    <source>
        <dbReference type="EMBL" id="KAF5790649.1"/>
    </source>
</evidence>
<reference evidence="1" key="3">
    <citation type="submission" date="2020-06" db="EMBL/GenBank/DDBJ databases">
        <title>Helianthus annuus Genome sequencing and assembly Release 2.</title>
        <authorList>
            <person name="Gouzy J."/>
            <person name="Langlade N."/>
            <person name="Munos S."/>
        </authorList>
    </citation>
    <scope>NUCLEOTIDE SEQUENCE</scope>
    <source>
        <tissue evidence="1">Leaves</tissue>
    </source>
</reference>
<dbReference type="GO" id="GO:0048364">
    <property type="term" value="P:root development"/>
    <property type="evidence" value="ECO:0007669"/>
    <property type="project" value="InterPro"/>
</dbReference>
<sequence length="285" mass="32462">MGGISFKSCSRKPVRSATLPCRRTHDPNTDRIEKLLNKVKTWESSNPSAEMICSGFSYLTAMYECLEDLFNSNLSHTMNWTDEVLDISVNLLDICSNTTQVMSQTKQQVRDFGCDLRRNGGCTTETISAKHIQFRYKLKKDIKGSLASLKQVDNMIHGRLFAIDSENYHLMCVFREVTSFSTVVFRFLLEFLGVRRGRTGRWKAVSRFLSGSSKVVPEDKADTNVNELQRLDGYCSSEKHEFIQVVPMNLEAVEATLEGINSHLHLLSRRLILTRVSILNMVSIY</sequence>
<name>A0A251TW88_HELAN</name>
<reference evidence="1 3" key="1">
    <citation type="journal article" date="2017" name="Nature">
        <title>The sunflower genome provides insights into oil metabolism, flowering and Asterid evolution.</title>
        <authorList>
            <person name="Badouin H."/>
            <person name="Gouzy J."/>
            <person name="Grassa C.J."/>
            <person name="Murat F."/>
            <person name="Staton S.E."/>
            <person name="Cottret L."/>
            <person name="Lelandais-Briere C."/>
            <person name="Owens G.L."/>
            <person name="Carrere S."/>
            <person name="Mayjonade B."/>
            <person name="Legrand L."/>
            <person name="Gill N."/>
            <person name="Kane N.C."/>
            <person name="Bowers J.E."/>
            <person name="Hubner S."/>
            <person name="Bellec A."/>
            <person name="Berard A."/>
            <person name="Berges H."/>
            <person name="Blanchet N."/>
            <person name="Boniface M.C."/>
            <person name="Brunel D."/>
            <person name="Catrice O."/>
            <person name="Chaidir N."/>
            <person name="Claudel C."/>
            <person name="Donnadieu C."/>
            <person name="Faraut T."/>
            <person name="Fievet G."/>
            <person name="Helmstetter N."/>
            <person name="King M."/>
            <person name="Knapp S.J."/>
            <person name="Lai Z."/>
            <person name="Le Paslier M.C."/>
            <person name="Lippi Y."/>
            <person name="Lorenzon L."/>
            <person name="Mandel J.R."/>
            <person name="Marage G."/>
            <person name="Marchand G."/>
            <person name="Marquand E."/>
            <person name="Bret-Mestries E."/>
            <person name="Morien E."/>
            <person name="Nambeesan S."/>
            <person name="Nguyen T."/>
            <person name="Pegot-Espagnet P."/>
            <person name="Pouilly N."/>
            <person name="Raftis F."/>
            <person name="Sallet E."/>
            <person name="Schiex T."/>
            <person name="Thomas J."/>
            <person name="Vandecasteele C."/>
            <person name="Vares D."/>
            <person name="Vear F."/>
            <person name="Vautrin S."/>
            <person name="Crespi M."/>
            <person name="Mangin B."/>
            <person name="Burke J.M."/>
            <person name="Salse J."/>
            <person name="Munos S."/>
            <person name="Vincourt P."/>
            <person name="Rieseberg L.H."/>
            <person name="Langlade N.B."/>
        </authorList>
    </citation>
    <scope>NUCLEOTIDE SEQUENCE [LARGE SCALE GENOMIC DNA]</scope>
    <source>
        <strain evidence="3">cv. SF193</strain>
        <tissue evidence="1">Leaves</tissue>
    </source>
</reference>
<dbReference type="AlphaFoldDB" id="A0A251TW88"/>
<dbReference type="Gramene" id="mRNA:HanXRQr2_Chr09g0385681">
    <property type="protein sequence ID" value="CDS:HanXRQr2_Chr09g0385681.1"/>
    <property type="gene ID" value="HanXRQr2_Chr09g0385681"/>
</dbReference>
<protein>
    <submittedName>
        <fullName evidence="2">Uncharacterized protein</fullName>
    </submittedName>
</protein>
<dbReference type="EMBL" id="CM007898">
    <property type="protein sequence ID" value="OTG14856.1"/>
    <property type="molecule type" value="Genomic_DNA"/>
</dbReference>
<dbReference type="PANTHER" id="PTHR33070:SF109">
    <property type="entry name" value="DOMAIN PROTEIN, PUTATIVE (DUF241)-RELATED"/>
    <property type="match status" value="1"/>
</dbReference>
<proteinExistence type="predicted"/>
<dbReference type="Pfam" id="PF03087">
    <property type="entry name" value="BPS1"/>
    <property type="match status" value="1"/>
</dbReference>
<keyword evidence="3" id="KW-1185">Reference proteome</keyword>
<dbReference type="OrthoDB" id="1701699at2759"/>
<reference evidence="2" key="2">
    <citation type="submission" date="2017-02" db="EMBL/GenBank/DDBJ databases">
        <title>Sunflower complete genome.</title>
        <authorList>
            <person name="Langlade N."/>
            <person name="Munos S."/>
        </authorList>
    </citation>
    <scope>NUCLEOTIDE SEQUENCE [LARGE SCALE GENOMIC DNA]</scope>
    <source>
        <tissue evidence="2">Leaves</tissue>
    </source>
</reference>
<dbReference type="EMBL" id="MNCJ02000324">
    <property type="protein sequence ID" value="KAF5790649.1"/>
    <property type="molecule type" value="Genomic_DNA"/>
</dbReference>
<dbReference type="PANTHER" id="PTHR33070">
    <property type="entry name" value="OS06G0725500 PROTEIN"/>
    <property type="match status" value="1"/>
</dbReference>
<evidence type="ECO:0000313" key="2">
    <source>
        <dbReference type="EMBL" id="OTG14856.1"/>
    </source>
</evidence>
<dbReference type="GO" id="GO:0048367">
    <property type="term" value="P:shoot system development"/>
    <property type="evidence" value="ECO:0007669"/>
    <property type="project" value="InterPro"/>
</dbReference>
<dbReference type="Proteomes" id="UP000215914">
    <property type="component" value="Chromosome 9"/>
</dbReference>
<gene>
    <name evidence="2" type="ORF">HannXRQ_Chr09g0254041</name>
    <name evidence="1" type="ORF">HanXRQr2_Chr09g0385681</name>
</gene>
<organism evidence="2 3">
    <name type="scientific">Helianthus annuus</name>
    <name type="common">Common sunflower</name>
    <dbReference type="NCBI Taxonomy" id="4232"/>
    <lineage>
        <taxon>Eukaryota</taxon>
        <taxon>Viridiplantae</taxon>
        <taxon>Streptophyta</taxon>
        <taxon>Embryophyta</taxon>
        <taxon>Tracheophyta</taxon>
        <taxon>Spermatophyta</taxon>
        <taxon>Magnoliopsida</taxon>
        <taxon>eudicotyledons</taxon>
        <taxon>Gunneridae</taxon>
        <taxon>Pentapetalae</taxon>
        <taxon>asterids</taxon>
        <taxon>campanulids</taxon>
        <taxon>Asterales</taxon>
        <taxon>Asteraceae</taxon>
        <taxon>Asteroideae</taxon>
        <taxon>Heliantheae alliance</taxon>
        <taxon>Heliantheae</taxon>
        <taxon>Helianthus</taxon>
    </lineage>
</organism>
<dbReference type="InterPro" id="IPR004320">
    <property type="entry name" value="BPS1_pln"/>
</dbReference>
<dbReference type="OMA" id="LRDITCH"/>
<dbReference type="InParanoid" id="A0A251TW88"/>